<dbReference type="Pfam" id="PF00005">
    <property type="entry name" value="ABC_tran"/>
    <property type="match status" value="1"/>
</dbReference>
<comment type="caution">
    <text evidence="10">The sequence shown here is derived from an EMBL/GenBank/DDBJ whole genome shotgun (WGS) entry which is preliminary data.</text>
</comment>
<organism evidence="10 11">
    <name type="scientific">Clydaea vesicula</name>
    <dbReference type="NCBI Taxonomy" id="447962"/>
    <lineage>
        <taxon>Eukaryota</taxon>
        <taxon>Fungi</taxon>
        <taxon>Fungi incertae sedis</taxon>
        <taxon>Chytridiomycota</taxon>
        <taxon>Chytridiomycota incertae sedis</taxon>
        <taxon>Chytridiomycetes</taxon>
        <taxon>Lobulomycetales</taxon>
        <taxon>Lobulomycetaceae</taxon>
        <taxon>Clydaea</taxon>
    </lineage>
</organism>
<evidence type="ECO:0000256" key="3">
    <source>
        <dbReference type="ARBA" id="ARBA00022692"/>
    </source>
</evidence>
<keyword evidence="11" id="KW-1185">Reference proteome</keyword>
<keyword evidence="2" id="KW-0813">Transport</keyword>
<evidence type="ECO:0000256" key="7">
    <source>
        <dbReference type="ARBA" id="ARBA00023136"/>
    </source>
</evidence>
<keyword evidence="5" id="KW-0067">ATP-binding</keyword>
<dbReference type="SMART" id="SM00382">
    <property type="entry name" value="AAA"/>
    <property type="match status" value="1"/>
</dbReference>
<evidence type="ECO:0000313" key="10">
    <source>
        <dbReference type="EMBL" id="KAJ3216060.1"/>
    </source>
</evidence>
<keyword evidence="7 8" id="KW-0472">Membrane</keyword>
<sequence>MSIVDPATGQAVPLITTPGVNPVLANNPQIYYGKLTGLYICPGAEEFKDCIYRKIKRDPDVADANRDWTCPAGNFCQAQGLAVKCKPGFFCPPDAVEPLLCPSRYFCDRNATTITRCEKNTYCLSGSVGKGYNCFGASCPAGSSSANKFGLLIFFMIFAIIVWFLFKWQNKRLQLRFLKHSKQVKEAKVLSSQKDAPLQRLSKTFDLEFTDLGLVLGNGIEIMSGVTGALKSGRTCAIMGPSGAGKTTFVTLLTGKTKRTSGVVKVNGVVEELSKYKKLIGYVPQEDVMLRELTVRDILMHSARMRLPADWTFKQIREKVDNIVNILGIDHIYDKVIGDAENRGISGGQRKRVNIGMELVAEPSVLFLDEPTSGLDSSTSFEVCAMLRNVARGQGLNIAAVIHSPSPATFKQFDDLLLLGKGGRIIYFGPVVEASSYFDSIGFTCPPDESPSDFFMDVASGKVESHRDNAFKPADLFKYWVNHKEGKGGIGAAGASLTSIDYDPTPSYSGGHENTGLVGGEKIEKINTWTDGVAKALGDILRDLWFWISDIAIEIYHNIIGIYYLISCTKDPVRQTCGFPWQFWLLTRRAFTQVFRSAKSFLLDQFMHFGVGVFISVAIQNFQYLGPLPDEICNTVPLNLRGICARASDQLKETGMFICLGVLFAGISVGSQTFGREKIVYWRDTSAGMSTIPYYLGKYIIDLFRILLAGIMFSIALIIFWPYRQSWFTVLIVVEMLYLSAFPMGYFISYAFNQNSVALVGTGFSLLWALVLSGVIPTLTDVYGKNNINDVAKDTAFTEISWLWNISAPRHAIEAFYVKEVVARDFEVPANLPNLYQLDNFGGAIYAMFIIQIGWNVLAWLTIKVTNRRKQK</sequence>
<dbReference type="InterPro" id="IPR003439">
    <property type="entry name" value="ABC_transporter-like_ATP-bd"/>
</dbReference>
<evidence type="ECO:0000259" key="9">
    <source>
        <dbReference type="PROSITE" id="PS50893"/>
    </source>
</evidence>
<dbReference type="PANTHER" id="PTHR48041">
    <property type="entry name" value="ABC TRANSPORTER G FAMILY MEMBER 28"/>
    <property type="match status" value="1"/>
</dbReference>
<feature type="transmembrane region" description="Helical" evidence="8">
    <location>
        <begin position="149"/>
        <end position="166"/>
    </location>
</feature>
<dbReference type="InterPro" id="IPR050352">
    <property type="entry name" value="ABCG_transporters"/>
</dbReference>
<dbReference type="AlphaFoldDB" id="A0AAD5XUJ9"/>
<dbReference type="GO" id="GO:0005524">
    <property type="term" value="F:ATP binding"/>
    <property type="evidence" value="ECO:0007669"/>
    <property type="project" value="UniProtKB-KW"/>
</dbReference>
<evidence type="ECO:0000256" key="4">
    <source>
        <dbReference type="ARBA" id="ARBA00022741"/>
    </source>
</evidence>
<name>A0AAD5XUJ9_9FUNG</name>
<accession>A0AAD5XUJ9</accession>
<dbReference type="InterPro" id="IPR027417">
    <property type="entry name" value="P-loop_NTPase"/>
</dbReference>
<proteinExistence type="predicted"/>
<evidence type="ECO:0000256" key="1">
    <source>
        <dbReference type="ARBA" id="ARBA00004141"/>
    </source>
</evidence>
<evidence type="ECO:0000313" key="11">
    <source>
        <dbReference type="Proteomes" id="UP001211065"/>
    </source>
</evidence>
<dbReference type="FunFam" id="3.40.50.300:FF:000367">
    <property type="entry name" value="ABC transporter G family member 24"/>
    <property type="match status" value="1"/>
</dbReference>
<dbReference type="GO" id="GO:0016887">
    <property type="term" value="F:ATP hydrolysis activity"/>
    <property type="evidence" value="ECO:0007669"/>
    <property type="project" value="InterPro"/>
</dbReference>
<dbReference type="InterPro" id="IPR043926">
    <property type="entry name" value="ABCG_dom"/>
</dbReference>
<dbReference type="InterPro" id="IPR013525">
    <property type="entry name" value="ABC2_TM"/>
</dbReference>
<dbReference type="Pfam" id="PF19055">
    <property type="entry name" value="ABC2_membrane_7"/>
    <property type="match status" value="1"/>
</dbReference>
<feature type="transmembrane region" description="Helical" evidence="8">
    <location>
        <begin position="696"/>
        <end position="721"/>
    </location>
</feature>
<evidence type="ECO:0000256" key="5">
    <source>
        <dbReference type="ARBA" id="ARBA00022840"/>
    </source>
</evidence>
<dbReference type="PROSITE" id="PS00211">
    <property type="entry name" value="ABC_TRANSPORTER_1"/>
    <property type="match status" value="1"/>
</dbReference>
<dbReference type="SUPFAM" id="SSF52540">
    <property type="entry name" value="P-loop containing nucleoside triphosphate hydrolases"/>
    <property type="match status" value="1"/>
</dbReference>
<evidence type="ECO:0000256" key="2">
    <source>
        <dbReference type="ARBA" id="ARBA00022448"/>
    </source>
</evidence>
<feature type="transmembrane region" description="Helical" evidence="8">
    <location>
        <begin position="843"/>
        <end position="863"/>
    </location>
</feature>
<evidence type="ECO:0000256" key="6">
    <source>
        <dbReference type="ARBA" id="ARBA00022989"/>
    </source>
</evidence>
<dbReference type="PANTHER" id="PTHR48041:SF91">
    <property type="entry name" value="ABC TRANSPORTER G FAMILY MEMBER 28"/>
    <property type="match status" value="1"/>
</dbReference>
<feature type="domain" description="ABC transporter" evidence="9">
    <location>
        <begin position="207"/>
        <end position="447"/>
    </location>
</feature>
<feature type="transmembrane region" description="Helical" evidence="8">
    <location>
        <begin position="756"/>
        <end position="776"/>
    </location>
</feature>
<dbReference type="Proteomes" id="UP001211065">
    <property type="component" value="Unassembled WGS sequence"/>
</dbReference>
<dbReference type="GO" id="GO:0016020">
    <property type="term" value="C:membrane"/>
    <property type="evidence" value="ECO:0007669"/>
    <property type="project" value="UniProtKB-SubCell"/>
</dbReference>
<comment type="subcellular location">
    <subcellularLocation>
        <location evidence="1">Membrane</location>
        <topology evidence="1">Multi-pass membrane protein</topology>
    </subcellularLocation>
</comment>
<protein>
    <recommendedName>
        <fullName evidence="9">ABC transporter domain-containing protein</fullName>
    </recommendedName>
</protein>
<feature type="transmembrane region" description="Helical" evidence="8">
    <location>
        <begin position="727"/>
        <end position="749"/>
    </location>
</feature>
<keyword evidence="6 8" id="KW-1133">Transmembrane helix</keyword>
<dbReference type="GO" id="GO:0140359">
    <property type="term" value="F:ABC-type transporter activity"/>
    <property type="evidence" value="ECO:0007669"/>
    <property type="project" value="InterPro"/>
</dbReference>
<evidence type="ECO:0000256" key="8">
    <source>
        <dbReference type="SAM" id="Phobius"/>
    </source>
</evidence>
<gene>
    <name evidence="10" type="ORF">HK099_006078</name>
</gene>
<dbReference type="InterPro" id="IPR017871">
    <property type="entry name" value="ABC_transporter-like_CS"/>
</dbReference>
<dbReference type="InterPro" id="IPR003593">
    <property type="entry name" value="AAA+_ATPase"/>
</dbReference>
<dbReference type="Gene3D" id="3.40.50.300">
    <property type="entry name" value="P-loop containing nucleotide triphosphate hydrolases"/>
    <property type="match status" value="1"/>
</dbReference>
<keyword evidence="3 8" id="KW-0812">Transmembrane</keyword>
<dbReference type="EMBL" id="JADGJW010000500">
    <property type="protein sequence ID" value="KAJ3216060.1"/>
    <property type="molecule type" value="Genomic_DNA"/>
</dbReference>
<reference evidence="10" key="1">
    <citation type="submission" date="2020-05" db="EMBL/GenBank/DDBJ databases">
        <title>Phylogenomic resolution of chytrid fungi.</title>
        <authorList>
            <person name="Stajich J.E."/>
            <person name="Amses K."/>
            <person name="Simmons R."/>
            <person name="Seto K."/>
            <person name="Myers J."/>
            <person name="Bonds A."/>
            <person name="Quandt C.A."/>
            <person name="Barry K."/>
            <person name="Liu P."/>
            <person name="Grigoriev I."/>
            <person name="Longcore J.E."/>
            <person name="James T.Y."/>
        </authorList>
    </citation>
    <scope>NUCLEOTIDE SEQUENCE</scope>
    <source>
        <strain evidence="10">JEL0476</strain>
    </source>
</reference>
<dbReference type="Pfam" id="PF01061">
    <property type="entry name" value="ABC2_membrane"/>
    <property type="match status" value="1"/>
</dbReference>
<keyword evidence="4" id="KW-0547">Nucleotide-binding</keyword>
<dbReference type="PROSITE" id="PS50893">
    <property type="entry name" value="ABC_TRANSPORTER_2"/>
    <property type="match status" value="1"/>
</dbReference>